<dbReference type="EMBL" id="KV878593">
    <property type="protein sequence ID" value="OJJ55050.1"/>
    <property type="molecule type" value="Genomic_DNA"/>
</dbReference>
<evidence type="ECO:0000256" key="3">
    <source>
        <dbReference type="ARBA" id="ARBA00012922"/>
    </source>
</evidence>
<feature type="active site" description="Charge relay system" evidence="5">
    <location>
        <position position="210"/>
    </location>
</feature>
<dbReference type="PANTHER" id="PTHR46072:SF5">
    <property type="entry name" value="GENERAL AMIDASE-C"/>
    <property type="match status" value="1"/>
</dbReference>
<feature type="domain" description="Amidase" evidence="7">
    <location>
        <begin position="78"/>
        <end position="525"/>
    </location>
</feature>
<dbReference type="EC" id="3.5.1.4" evidence="3"/>
<evidence type="ECO:0000313" key="9">
    <source>
        <dbReference type="Proteomes" id="UP000184356"/>
    </source>
</evidence>
<dbReference type="GO" id="GO:0004040">
    <property type="term" value="F:amidase activity"/>
    <property type="evidence" value="ECO:0007669"/>
    <property type="project" value="UniProtKB-EC"/>
</dbReference>
<feature type="binding site" evidence="6">
    <location>
        <begin position="231"/>
        <end position="234"/>
    </location>
    <ligand>
        <name>substrate</name>
    </ligand>
</feature>
<dbReference type="SUPFAM" id="SSF75304">
    <property type="entry name" value="Amidase signature (AS) enzymes"/>
    <property type="match status" value="1"/>
</dbReference>
<evidence type="ECO:0000256" key="6">
    <source>
        <dbReference type="PIRSR" id="PIRSR001221-2"/>
    </source>
</evidence>
<dbReference type="Gene3D" id="3.90.1300.10">
    <property type="entry name" value="Amidase signature (AS) domain"/>
    <property type="match status" value="1"/>
</dbReference>
<evidence type="ECO:0000256" key="5">
    <source>
        <dbReference type="PIRSR" id="PIRSR001221-1"/>
    </source>
</evidence>
<reference evidence="9" key="1">
    <citation type="journal article" date="2017" name="Genome Biol.">
        <title>Comparative genomics reveals high biological diversity and specific adaptations in the industrially and medically important fungal genus Aspergillus.</title>
        <authorList>
            <person name="de Vries R.P."/>
            <person name="Riley R."/>
            <person name="Wiebenga A."/>
            <person name="Aguilar-Osorio G."/>
            <person name="Amillis S."/>
            <person name="Uchima C.A."/>
            <person name="Anderluh G."/>
            <person name="Asadollahi M."/>
            <person name="Askin M."/>
            <person name="Barry K."/>
            <person name="Battaglia E."/>
            <person name="Bayram O."/>
            <person name="Benocci T."/>
            <person name="Braus-Stromeyer S.A."/>
            <person name="Caldana C."/>
            <person name="Canovas D."/>
            <person name="Cerqueira G.C."/>
            <person name="Chen F."/>
            <person name="Chen W."/>
            <person name="Choi C."/>
            <person name="Clum A."/>
            <person name="Dos Santos R.A."/>
            <person name="Damasio A.R."/>
            <person name="Diallinas G."/>
            <person name="Emri T."/>
            <person name="Fekete E."/>
            <person name="Flipphi M."/>
            <person name="Freyberg S."/>
            <person name="Gallo A."/>
            <person name="Gournas C."/>
            <person name="Habgood R."/>
            <person name="Hainaut M."/>
            <person name="Harispe M.L."/>
            <person name="Henrissat B."/>
            <person name="Hilden K.S."/>
            <person name="Hope R."/>
            <person name="Hossain A."/>
            <person name="Karabika E."/>
            <person name="Karaffa L."/>
            <person name="Karanyi Z."/>
            <person name="Krasevec N."/>
            <person name="Kuo A."/>
            <person name="Kusch H."/>
            <person name="LaButti K."/>
            <person name="Lagendijk E.L."/>
            <person name="Lapidus A."/>
            <person name="Levasseur A."/>
            <person name="Lindquist E."/>
            <person name="Lipzen A."/>
            <person name="Logrieco A.F."/>
            <person name="MacCabe A."/>
            <person name="Maekelae M.R."/>
            <person name="Malavazi I."/>
            <person name="Melin P."/>
            <person name="Meyer V."/>
            <person name="Mielnichuk N."/>
            <person name="Miskei M."/>
            <person name="Molnar A.P."/>
            <person name="Mule G."/>
            <person name="Ngan C.Y."/>
            <person name="Orejas M."/>
            <person name="Orosz E."/>
            <person name="Ouedraogo J.P."/>
            <person name="Overkamp K.M."/>
            <person name="Park H.-S."/>
            <person name="Perrone G."/>
            <person name="Piumi F."/>
            <person name="Punt P.J."/>
            <person name="Ram A.F."/>
            <person name="Ramon A."/>
            <person name="Rauscher S."/>
            <person name="Record E."/>
            <person name="Riano-Pachon D.M."/>
            <person name="Robert V."/>
            <person name="Roehrig J."/>
            <person name="Ruller R."/>
            <person name="Salamov A."/>
            <person name="Salih N.S."/>
            <person name="Samson R.A."/>
            <person name="Sandor E."/>
            <person name="Sanguinetti M."/>
            <person name="Schuetze T."/>
            <person name="Sepcic K."/>
            <person name="Shelest E."/>
            <person name="Sherlock G."/>
            <person name="Sophianopoulou V."/>
            <person name="Squina F.M."/>
            <person name="Sun H."/>
            <person name="Susca A."/>
            <person name="Todd R.B."/>
            <person name="Tsang A."/>
            <person name="Unkles S.E."/>
            <person name="van de Wiele N."/>
            <person name="van Rossen-Uffink D."/>
            <person name="Oliveira J.V."/>
            <person name="Vesth T.C."/>
            <person name="Visser J."/>
            <person name="Yu J.-H."/>
            <person name="Zhou M."/>
            <person name="Andersen M.R."/>
            <person name="Archer D.B."/>
            <person name="Baker S.E."/>
            <person name="Benoit I."/>
            <person name="Brakhage A.A."/>
            <person name="Braus G.H."/>
            <person name="Fischer R."/>
            <person name="Frisvad J.C."/>
            <person name="Goldman G.H."/>
            <person name="Houbraken J."/>
            <person name="Oakley B."/>
            <person name="Pocsi I."/>
            <person name="Scazzocchio C."/>
            <person name="Seiboth B."/>
            <person name="vanKuyk P.A."/>
            <person name="Wortman J."/>
            <person name="Dyer P.S."/>
            <person name="Grigoriev I.V."/>
        </authorList>
    </citation>
    <scope>NUCLEOTIDE SEQUENCE [LARGE SCALE GENOMIC DNA]</scope>
    <source>
        <strain evidence="9">CBS 593.65</strain>
    </source>
</reference>
<comment type="catalytic activity">
    <reaction evidence="1">
        <text>a monocarboxylic acid amide + H2O = a monocarboxylate + NH4(+)</text>
        <dbReference type="Rhea" id="RHEA:12020"/>
        <dbReference type="ChEBI" id="CHEBI:15377"/>
        <dbReference type="ChEBI" id="CHEBI:28938"/>
        <dbReference type="ChEBI" id="CHEBI:35757"/>
        <dbReference type="ChEBI" id="CHEBI:83628"/>
        <dbReference type="EC" id="3.5.1.4"/>
    </reaction>
</comment>
<dbReference type="PIRSF" id="PIRSF001221">
    <property type="entry name" value="Amidase_fungi"/>
    <property type="match status" value="1"/>
</dbReference>
<feature type="active site" description="Acyl-ester intermediate" evidence="5">
    <location>
        <position position="234"/>
    </location>
</feature>
<gene>
    <name evidence="8" type="ORF">ASPSYDRAFT_135534</name>
</gene>
<accession>A0A1L9T6H3</accession>
<evidence type="ECO:0000256" key="2">
    <source>
        <dbReference type="ARBA" id="ARBA00009199"/>
    </source>
</evidence>
<dbReference type="PROSITE" id="PS00571">
    <property type="entry name" value="AMIDASES"/>
    <property type="match status" value="1"/>
</dbReference>
<dbReference type="Pfam" id="PF01425">
    <property type="entry name" value="Amidase"/>
    <property type="match status" value="1"/>
</dbReference>
<feature type="active site" description="Charge relay system" evidence="5">
    <location>
        <position position="134"/>
    </location>
</feature>
<proteinExistence type="inferred from homology"/>
<comment type="similarity">
    <text evidence="2">Belongs to the amidase family.</text>
</comment>
<feature type="binding site" evidence="6">
    <location>
        <position position="184"/>
    </location>
    <ligand>
        <name>substrate</name>
    </ligand>
</feature>
<evidence type="ECO:0000256" key="1">
    <source>
        <dbReference type="ARBA" id="ARBA00001311"/>
    </source>
</evidence>
<dbReference type="RefSeq" id="XP_040698856.1">
    <property type="nucleotide sequence ID" value="XM_040840728.1"/>
</dbReference>
<dbReference type="OrthoDB" id="6428749at2759"/>
<evidence type="ECO:0000313" key="8">
    <source>
        <dbReference type="EMBL" id="OJJ55050.1"/>
    </source>
</evidence>
<keyword evidence="9" id="KW-1185">Reference proteome</keyword>
<organism evidence="8 9">
    <name type="scientific">Aspergillus sydowii CBS 593.65</name>
    <dbReference type="NCBI Taxonomy" id="1036612"/>
    <lineage>
        <taxon>Eukaryota</taxon>
        <taxon>Fungi</taxon>
        <taxon>Dikarya</taxon>
        <taxon>Ascomycota</taxon>
        <taxon>Pezizomycotina</taxon>
        <taxon>Eurotiomycetes</taxon>
        <taxon>Eurotiomycetidae</taxon>
        <taxon>Eurotiales</taxon>
        <taxon>Aspergillaceae</taxon>
        <taxon>Aspergillus</taxon>
        <taxon>Aspergillus subgen. Nidulantes</taxon>
    </lineage>
</organism>
<sequence>MTITAWERKVQSKQAQIAAAIPPEWILPADILRSTSQNVLDVPKTSGILTEREIHITEDYDATALLEKLAAGDLSSVEVTTAFCKRAAIAQQLTCCLTEIFFDKALARAKQLDEILARTGKTTGPLHGLPISIKESFNVPDIPTTLGFVGFLDRPPSSTSSALVEILNNAGAVLYVKTNVPQTMMTPDSHNNVFGRVLNPHNRSLTAGGSSGGEGALVAMRGSILGVGTDIAGSIRIPALCCGVFGFKPTACRVPYAGQTSAGRPGMTGILPSAGPLCHSIRDAELFLKVVLNSNPAPADLDDFALGVPWSAVSPSPKGRLTIGLLPEDPSLPLHPPMRRTLDAAVKVLTAAGHQIIDLAGQAPSVSGANSLALRYFGLDPDRTALRHITQAGEPFIPSLKSTYDLNEPTKEPTLRDLFDLNVAHGQFATQARKMFVENKLDLLLGAAYQSTSVPHDTYGVPVYTVLWNLLNHPACVIPFGAANEVADKAYWRNLPYVPDYRAEEIEGAPCHIQLIGRPMADEKLVQDAKTVSTAIKVNL</sequence>
<protein>
    <recommendedName>
        <fullName evidence="3">amidase</fullName>
        <ecNumber evidence="3">3.5.1.4</ecNumber>
    </recommendedName>
</protein>
<feature type="binding site" evidence="6">
    <location>
        <position position="210"/>
    </location>
    <ligand>
        <name>substrate</name>
    </ligand>
</feature>
<dbReference type="STRING" id="1036612.A0A1L9T6H3"/>
<dbReference type="GeneID" id="63756801"/>
<evidence type="ECO:0000259" key="7">
    <source>
        <dbReference type="Pfam" id="PF01425"/>
    </source>
</evidence>
<keyword evidence="4" id="KW-0378">Hydrolase</keyword>
<dbReference type="PANTHER" id="PTHR46072">
    <property type="entry name" value="AMIDASE-RELATED-RELATED"/>
    <property type="match status" value="1"/>
</dbReference>
<dbReference type="AlphaFoldDB" id="A0A1L9T6H3"/>
<dbReference type="InterPro" id="IPR036928">
    <property type="entry name" value="AS_sf"/>
</dbReference>
<dbReference type="InterPro" id="IPR020556">
    <property type="entry name" value="Amidase_CS"/>
</dbReference>
<dbReference type="Proteomes" id="UP000184356">
    <property type="component" value="Unassembled WGS sequence"/>
</dbReference>
<name>A0A1L9T6H3_9EURO</name>
<evidence type="ECO:0000256" key="4">
    <source>
        <dbReference type="ARBA" id="ARBA00022801"/>
    </source>
</evidence>
<dbReference type="InterPro" id="IPR023631">
    <property type="entry name" value="Amidase_dom"/>
</dbReference>
<dbReference type="VEuPathDB" id="FungiDB:ASPSYDRAFT_135534"/>